<sequence>MDQFNSSIQRNLKQFSNSDVISMKYMDICKINQKA</sequence>
<reference evidence="1" key="1">
    <citation type="submission" date="2021-01" db="EMBL/GenBank/DDBJ databases">
        <authorList>
            <consortium name="Genoscope - CEA"/>
            <person name="William W."/>
        </authorList>
    </citation>
    <scope>NUCLEOTIDE SEQUENCE</scope>
</reference>
<organism evidence="1 2">
    <name type="scientific">Paramecium octaurelia</name>
    <dbReference type="NCBI Taxonomy" id="43137"/>
    <lineage>
        <taxon>Eukaryota</taxon>
        <taxon>Sar</taxon>
        <taxon>Alveolata</taxon>
        <taxon>Ciliophora</taxon>
        <taxon>Intramacronucleata</taxon>
        <taxon>Oligohymenophorea</taxon>
        <taxon>Peniculida</taxon>
        <taxon>Parameciidae</taxon>
        <taxon>Paramecium</taxon>
    </lineage>
</organism>
<dbReference type="Proteomes" id="UP000683925">
    <property type="component" value="Unassembled WGS sequence"/>
</dbReference>
<comment type="caution">
    <text evidence="1">The sequence shown here is derived from an EMBL/GenBank/DDBJ whole genome shotgun (WGS) entry which is preliminary data.</text>
</comment>
<accession>A0A8S1VYE5</accession>
<name>A0A8S1VYE5_PAROT</name>
<dbReference type="AlphaFoldDB" id="A0A8S1VYE5"/>
<dbReference type="EMBL" id="CAJJDP010000071">
    <property type="protein sequence ID" value="CAD8179226.1"/>
    <property type="molecule type" value="Genomic_DNA"/>
</dbReference>
<proteinExistence type="predicted"/>
<protein>
    <submittedName>
        <fullName evidence="1">Uncharacterized protein</fullName>
    </submittedName>
</protein>
<evidence type="ECO:0000313" key="2">
    <source>
        <dbReference type="Proteomes" id="UP000683925"/>
    </source>
</evidence>
<keyword evidence="2" id="KW-1185">Reference proteome</keyword>
<evidence type="ECO:0000313" key="1">
    <source>
        <dbReference type="EMBL" id="CAD8179226.1"/>
    </source>
</evidence>
<gene>
    <name evidence="1" type="ORF">POCTA_138.1.T0720186</name>
</gene>